<organism evidence="3 4">
    <name type="scientific">Effrenium voratum</name>
    <dbReference type="NCBI Taxonomy" id="2562239"/>
    <lineage>
        <taxon>Eukaryota</taxon>
        <taxon>Sar</taxon>
        <taxon>Alveolata</taxon>
        <taxon>Dinophyceae</taxon>
        <taxon>Suessiales</taxon>
        <taxon>Symbiodiniaceae</taxon>
        <taxon>Effrenium</taxon>
    </lineage>
</organism>
<dbReference type="InterPro" id="IPR036291">
    <property type="entry name" value="NAD(P)-bd_dom_sf"/>
</dbReference>
<accession>A0AA36NGV7</accession>
<feature type="compositionally biased region" description="Basic and acidic residues" evidence="1">
    <location>
        <begin position="40"/>
        <end position="50"/>
    </location>
</feature>
<comment type="caution">
    <text evidence="3">The sequence shown here is derived from an EMBL/GenBank/DDBJ whole genome shotgun (WGS) entry which is preliminary data.</text>
</comment>
<feature type="region of interest" description="Disordered" evidence="1">
    <location>
        <begin position="1"/>
        <end position="77"/>
    </location>
</feature>
<gene>
    <name evidence="3" type="ORF">EVOR1521_LOCUS25724</name>
</gene>
<evidence type="ECO:0000313" key="3">
    <source>
        <dbReference type="EMBL" id="CAJ1402951.1"/>
    </source>
</evidence>
<feature type="domain" description="NAD(P)-binding" evidence="2">
    <location>
        <begin position="173"/>
        <end position="384"/>
    </location>
</feature>
<name>A0AA36NGV7_9DINO</name>
<feature type="non-terminal residue" evidence="3">
    <location>
        <position position="1"/>
    </location>
</feature>
<protein>
    <recommendedName>
        <fullName evidence="2">NAD(P)-binding domain-containing protein</fullName>
    </recommendedName>
</protein>
<dbReference type="InterPro" id="IPR044163">
    <property type="entry name" value="SARED1-like"/>
</dbReference>
<proteinExistence type="predicted"/>
<dbReference type="Proteomes" id="UP001178507">
    <property type="component" value="Unassembled WGS sequence"/>
</dbReference>
<dbReference type="GO" id="GO:0016491">
    <property type="term" value="F:oxidoreductase activity"/>
    <property type="evidence" value="ECO:0007669"/>
    <property type="project" value="InterPro"/>
</dbReference>
<dbReference type="PANTHER" id="PTHR14194:SF86">
    <property type="entry name" value="OS05G0110300 PROTEIN"/>
    <property type="match status" value="1"/>
</dbReference>
<keyword evidence="4" id="KW-1185">Reference proteome</keyword>
<dbReference type="Gene3D" id="3.40.50.720">
    <property type="entry name" value="NAD(P)-binding Rossmann-like Domain"/>
    <property type="match status" value="1"/>
</dbReference>
<dbReference type="AlphaFoldDB" id="A0AA36NGV7"/>
<evidence type="ECO:0000256" key="1">
    <source>
        <dbReference type="SAM" id="MobiDB-lite"/>
    </source>
</evidence>
<dbReference type="PANTHER" id="PTHR14194">
    <property type="entry name" value="NITROGEN METABOLIC REGULATION PROTEIN NMR-RELATED"/>
    <property type="match status" value="1"/>
</dbReference>
<reference evidence="3" key="1">
    <citation type="submission" date="2023-08" db="EMBL/GenBank/DDBJ databases">
        <authorList>
            <person name="Chen Y."/>
            <person name="Shah S."/>
            <person name="Dougan E. K."/>
            <person name="Thang M."/>
            <person name="Chan C."/>
        </authorList>
    </citation>
    <scope>NUCLEOTIDE SEQUENCE</scope>
</reference>
<evidence type="ECO:0000313" key="4">
    <source>
        <dbReference type="Proteomes" id="UP001178507"/>
    </source>
</evidence>
<dbReference type="InterPro" id="IPR016040">
    <property type="entry name" value="NAD(P)-bd_dom"/>
</dbReference>
<feature type="compositionally biased region" description="Low complexity" evidence="1">
    <location>
        <begin position="1"/>
        <end position="20"/>
    </location>
</feature>
<dbReference type="GO" id="GO:0009507">
    <property type="term" value="C:chloroplast"/>
    <property type="evidence" value="ECO:0007669"/>
    <property type="project" value="TreeGrafter"/>
</dbReference>
<evidence type="ECO:0000259" key="2">
    <source>
        <dbReference type="Pfam" id="PF13460"/>
    </source>
</evidence>
<dbReference type="Pfam" id="PF13460">
    <property type="entry name" value="NAD_binding_10"/>
    <property type="match status" value="1"/>
</dbReference>
<feature type="compositionally biased region" description="Low complexity" evidence="1">
    <location>
        <begin position="52"/>
        <end position="72"/>
    </location>
</feature>
<dbReference type="EMBL" id="CAUJNA010003474">
    <property type="protein sequence ID" value="CAJ1402951.1"/>
    <property type="molecule type" value="Genomic_DNA"/>
</dbReference>
<sequence length="425" mass="45005">EAADAADAATAAKAEAPSTANVKLTADKELPKGLRQRKKKESEEEKEARNKALLSGEAPAAAAASEEGPVAANGQLKPKPVPEGLWAAVSWSHKEQVKARQAAASAMQFDLLLILTKPVIPLIMLVALGQVDADLCHSAMAHVRIELGDPLCLTIDSFALLTVGSATTVVVTGATGRTGALLYKALQADGVQVRGLVRNVTKAREILGCTACNASDGIFVGDITEPASLAAVMKGADTLAIATASTPVCSGGIFPFKKCTFHKGAEPKNIDWLGTKAQLEAFAETGDVKAKQVLYVSTMETTKPDNFLDKLGKGYASFYHLLSEAYIMSSGVPFTIVKACGLGDGEPGKHRLLVGHDDASFSLALNHEVHREDVARVLAEAIRHREVGLRFDFCSAALGEPTTDIEKDVLQAARYPWDQPKQVVV</sequence>
<dbReference type="SUPFAM" id="SSF51735">
    <property type="entry name" value="NAD(P)-binding Rossmann-fold domains"/>
    <property type="match status" value="1"/>
</dbReference>